<name>A0A1M4EFK5_9ACTN</name>
<dbReference type="InterPro" id="IPR045886">
    <property type="entry name" value="ThiF/MoeB/HesA"/>
</dbReference>
<dbReference type="EMBL" id="LT559118">
    <property type="protein sequence ID" value="SBO97353.1"/>
    <property type="molecule type" value="Genomic_DNA"/>
</dbReference>
<feature type="domain" description="THIF-type NAD/FAD binding fold" evidence="1">
    <location>
        <begin position="116"/>
        <end position="362"/>
    </location>
</feature>
<dbReference type="SUPFAM" id="SSF69572">
    <property type="entry name" value="Activating enzymes of the ubiquitin-like proteins"/>
    <property type="match status" value="1"/>
</dbReference>
<dbReference type="Gene3D" id="3.40.50.720">
    <property type="entry name" value="NAD(P)-binding Rossmann-like Domain"/>
    <property type="match status" value="1"/>
</dbReference>
<accession>A0A1M4EFK5</accession>
<dbReference type="Pfam" id="PF00899">
    <property type="entry name" value="ThiF"/>
    <property type="match status" value="1"/>
</dbReference>
<keyword evidence="2" id="KW-0548">Nucleotidyltransferase</keyword>
<keyword evidence="2" id="KW-0808">Transferase</keyword>
<dbReference type="AlphaFoldDB" id="A0A1M4EFK5"/>
<organism evidence="2">
    <name type="scientific">Nonomuraea gerenzanensis</name>
    <dbReference type="NCBI Taxonomy" id="93944"/>
    <lineage>
        <taxon>Bacteria</taxon>
        <taxon>Bacillati</taxon>
        <taxon>Actinomycetota</taxon>
        <taxon>Actinomycetes</taxon>
        <taxon>Streptosporangiales</taxon>
        <taxon>Streptosporangiaceae</taxon>
        <taxon>Nonomuraea</taxon>
    </lineage>
</organism>
<dbReference type="GO" id="GO:0004792">
    <property type="term" value="F:thiosulfate-cyanide sulfurtransferase activity"/>
    <property type="evidence" value="ECO:0007669"/>
    <property type="project" value="TreeGrafter"/>
</dbReference>
<dbReference type="RefSeq" id="WP_225266123.1">
    <property type="nucleotide sequence ID" value="NZ_CP084058.1"/>
</dbReference>
<dbReference type="InterPro" id="IPR035985">
    <property type="entry name" value="Ubiquitin-activating_enz"/>
</dbReference>
<proteinExistence type="predicted"/>
<evidence type="ECO:0000259" key="1">
    <source>
        <dbReference type="Pfam" id="PF00899"/>
    </source>
</evidence>
<dbReference type="PANTHER" id="PTHR10953">
    <property type="entry name" value="UBIQUITIN-ACTIVATING ENZYME E1"/>
    <property type="match status" value="1"/>
</dbReference>
<dbReference type="GO" id="GO:0008641">
    <property type="term" value="F:ubiquitin-like modifier activating enzyme activity"/>
    <property type="evidence" value="ECO:0007669"/>
    <property type="project" value="InterPro"/>
</dbReference>
<reference evidence="2" key="1">
    <citation type="submission" date="2016-04" db="EMBL/GenBank/DDBJ databases">
        <authorList>
            <person name="Evans L.H."/>
            <person name="Alamgir A."/>
            <person name="Owens N."/>
            <person name="Weber N.D."/>
            <person name="Virtaneva K."/>
            <person name="Barbian K."/>
            <person name="Babar A."/>
            <person name="Rosenke K."/>
        </authorList>
    </citation>
    <scope>NUCLEOTIDE SEQUENCE</scope>
    <source>
        <strain evidence="2">Nono1</strain>
    </source>
</reference>
<dbReference type="GO" id="GO:0005737">
    <property type="term" value="C:cytoplasm"/>
    <property type="evidence" value="ECO:0007669"/>
    <property type="project" value="TreeGrafter"/>
</dbReference>
<dbReference type="GO" id="GO:0016779">
    <property type="term" value="F:nucleotidyltransferase activity"/>
    <property type="evidence" value="ECO:0007669"/>
    <property type="project" value="UniProtKB-KW"/>
</dbReference>
<protein>
    <submittedName>
        <fullName evidence="2">Sulfur carrier protein adenylyltransferase ThiF</fullName>
    </submittedName>
</protein>
<dbReference type="InterPro" id="IPR000594">
    <property type="entry name" value="ThiF_NAD_FAD-bd"/>
</dbReference>
<dbReference type="PANTHER" id="PTHR10953:SF102">
    <property type="entry name" value="ADENYLYLTRANSFERASE AND SULFURTRANSFERASE MOCS3"/>
    <property type="match status" value="1"/>
</dbReference>
<dbReference type="Gene3D" id="3.90.930.60">
    <property type="match status" value="1"/>
</dbReference>
<evidence type="ECO:0000313" key="2">
    <source>
        <dbReference type="EMBL" id="SBO97353.1"/>
    </source>
</evidence>
<gene>
    <name evidence="2" type="ORF">BN4615_P6869</name>
</gene>
<sequence>MTHPVLKTSIPYFIAEGSVHFRLGGELTSLEDADGRVSRLLSLLDGTRTPEEVHRDLRAVHPDVTADEVREAIGELDELRLIQSADDPGDDFDQQARERWSNNLGFFETYASLHASKYDFQRRIRDARVAVLGVGGIGSHALIDLVAIGFEDIRIVDFDRIELSNFNRQILYGEPYVGRVKVEVAAERARALNSAVRIDPVQRRLMSGDDVYEVVRDRDIVIAVVDRPKVHIAHWLNEGCVRAGTALIVGGVDTQRALHYTIVPGVSGCIECWYDQVRSNDPTSLAVMNVLDEIDREGGTFGEDTAAFNGLVLFGAGFLVAEMVRIASRVSPPLSVGRMLEMTFHDPRLREAETWKRDPRCAACGDARPKPSLEWLAGDLGPLPF</sequence>